<evidence type="ECO:0000256" key="1">
    <source>
        <dbReference type="SAM" id="MobiDB-lite"/>
    </source>
</evidence>
<dbReference type="EMBL" id="WIUZ02000007">
    <property type="protein sequence ID" value="KAF9785351.1"/>
    <property type="molecule type" value="Genomic_DNA"/>
</dbReference>
<evidence type="ECO:0000313" key="3">
    <source>
        <dbReference type="Proteomes" id="UP000736335"/>
    </source>
</evidence>
<protein>
    <submittedName>
        <fullName evidence="2">Uncharacterized protein</fullName>
    </submittedName>
</protein>
<organism evidence="2 3">
    <name type="scientific">Thelephora terrestris</name>
    <dbReference type="NCBI Taxonomy" id="56493"/>
    <lineage>
        <taxon>Eukaryota</taxon>
        <taxon>Fungi</taxon>
        <taxon>Dikarya</taxon>
        <taxon>Basidiomycota</taxon>
        <taxon>Agaricomycotina</taxon>
        <taxon>Agaricomycetes</taxon>
        <taxon>Thelephorales</taxon>
        <taxon>Thelephoraceae</taxon>
        <taxon>Thelephora</taxon>
    </lineage>
</organism>
<sequence>MSRVMYPPQVMESTYGNMTGNLRHGCERLTPANLQLDCAAPHDWSGTVDARQIQTDANWRSINPSQVHGTRTLLTKYASSSSGGPHKYRTMSRRDAPAPFLPGGDGLEPNPFIMTGYTPPKIGESGGTPDPVEHTEPRDIRSPSHSEIGGAGESIAKPSHHTVGVRGFRKAEETIDAEMDMPSRKRVRRSSPGAAPVSFWV</sequence>
<keyword evidence="3" id="KW-1185">Reference proteome</keyword>
<comment type="caution">
    <text evidence="2">The sequence shown here is derived from an EMBL/GenBank/DDBJ whole genome shotgun (WGS) entry which is preliminary data.</text>
</comment>
<dbReference type="AlphaFoldDB" id="A0A9P6L6F4"/>
<feature type="region of interest" description="Disordered" evidence="1">
    <location>
        <begin position="121"/>
        <end position="201"/>
    </location>
</feature>
<dbReference type="Proteomes" id="UP000736335">
    <property type="component" value="Unassembled WGS sequence"/>
</dbReference>
<proteinExistence type="predicted"/>
<gene>
    <name evidence="2" type="ORF">BJ322DRAFT_826933</name>
</gene>
<accession>A0A9P6L6F4</accession>
<name>A0A9P6L6F4_9AGAM</name>
<reference evidence="2" key="1">
    <citation type="journal article" date="2020" name="Nat. Commun.">
        <title>Large-scale genome sequencing of mycorrhizal fungi provides insights into the early evolution of symbiotic traits.</title>
        <authorList>
            <person name="Miyauchi S."/>
            <person name="Kiss E."/>
            <person name="Kuo A."/>
            <person name="Drula E."/>
            <person name="Kohler A."/>
            <person name="Sanchez-Garcia M."/>
            <person name="Morin E."/>
            <person name="Andreopoulos B."/>
            <person name="Barry K.W."/>
            <person name="Bonito G."/>
            <person name="Buee M."/>
            <person name="Carver A."/>
            <person name="Chen C."/>
            <person name="Cichocki N."/>
            <person name="Clum A."/>
            <person name="Culley D."/>
            <person name="Crous P.W."/>
            <person name="Fauchery L."/>
            <person name="Girlanda M."/>
            <person name="Hayes R.D."/>
            <person name="Keri Z."/>
            <person name="LaButti K."/>
            <person name="Lipzen A."/>
            <person name="Lombard V."/>
            <person name="Magnuson J."/>
            <person name="Maillard F."/>
            <person name="Murat C."/>
            <person name="Nolan M."/>
            <person name="Ohm R.A."/>
            <person name="Pangilinan J."/>
            <person name="Pereira M.F."/>
            <person name="Perotto S."/>
            <person name="Peter M."/>
            <person name="Pfister S."/>
            <person name="Riley R."/>
            <person name="Sitrit Y."/>
            <person name="Stielow J.B."/>
            <person name="Szollosi G."/>
            <person name="Zifcakova L."/>
            <person name="Stursova M."/>
            <person name="Spatafora J.W."/>
            <person name="Tedersoo L."/>
            <person name="Vaario L.M."/>
            <person name="Yamada A."/>
            <person name="Yan M."/>
            <person name="Wang P."/>
            <person name="Xu J."/>
            <person name="Bruns T."/>
            <person name="Baldrian P."/>
            <person name="Vilgalys R."/>
            <person name="Dunand C."/>
            <person name="Henrissat B."/>
            <person name="Grigoriev I.V."/>
            <person name="Hibbett D."/>
            <person name="Nagy L.G."/>
            <person name="Martin F.M."/>
        </authorList>
    </citation>
    <scope>NUCLEOTIDE SEQUENCE</scope>
    <source>
        <strain evidence="2">UH-Tt-Lm1</strain>
    </source>
</reference>
<feature type="compositionally biased region" description="Basic and acidic residues" evidence="1">
    <location>
        <begin position="131"/>
        <end position="144"/>
    </location>
</feature>
<evidence type="ECO:0000313" key="2">
    <source>
        <dbReference type="EMBL" id="KAF9785351.1"/>
    </source>
</evidence>
<reference evidence="2" key="2">
    <citation type="submission" date="2020-11" db="EMBL/GenBank/DDBJ databases">
        <authorList>
            <consortium name="DOE Joint Genome Institute"/>
            <person name="Kuo A."/>
            <person name="Miyauchi S."/>
            <person name="Kiss E."/>
            <person name="Drula E."/>
            <person name="Kohler A."/>
            <person name="Sanchez-Garcia M."/>
            <person name="Andreopoulos B."/>
            <person name="Barry K.W."/>
            <person name="Bonito G."/>
            <person name="Buee M."/>
            <person name="Carver A."/>
            <person name="Chen C."/>
            <person name="Cichocki N."/>
            <person name="Clum A."/>
            <person name="Culley D."/>
            <person name="Crous P.W."/>
            <person name="Fauchery L."/>
            <person name="Girlanda M."/>
            <person name="Hayes R."/>
            <person name="Keri Z."/>
            <person name="Labutti K."/>
            <person name="Lipzen A."/>
            <person name="Lombard V."/>
            <person name="Magnuson J."/>
            <person name="Maillard F."/>
            <person name="Morin E."/>
            <person name="Murat C."/>
            <person name="Nolan M."/>
            <person name="Ohm R."/>
            <person name="Pangilinan J."/>
            <person name="Pereira M."/>
            <person name="Perotto S."/>
            <person name="Peter M."/>
            <person name="Riley R."/>
            <person name="Sitrit Y."/>
            <person name="Stielow B."/>
            <person name="Szollosi G."/>
            <person name="Zifcakova L."/>
            <person name="Stursova M."/>
            <person name="Spatafora J.W."/>
            <person name="Tedersoo L."/>
            <person name="Vaario L.-M."/>
            <person name="Yamada A."/>
            <person name="Yan M."/>
            <person name="Wang P."/>
            <person name="Xu J."/>
            <person name="Bruns T."/>
            <person name="Baldrian P."/>
            <person name="Vilgalys R."/>
            <person name="Henrissat B."/>
            <person name="Grigoriev I.V."/>
            <person name="Hibbett D."/>
            <person name="Nagy L.G."/>
            <person name="Martin F.M."/>
        </authorList>
    </citation>
    <scope>NUCLEOTIDE SEQUENCE</scope>
    <source>
        <strain evidence="2">UH-Tt-Lm1</strain>
    </source>
</reference>